<dbReference type="GO" id="GO:0006950">
    <property type="term" value="P:response to stress"/>
    <property type="evidence" value="ECO:0007669"/>
    <property type="project" value="TreeGrafter"/>
</dbReference>
<sequence length="145" mass="17026">MSYTTEFLVNLREIVRMHEKLLKEICRDYQMTLTEAAVISFLHNNPGKDTAADIVELRRLQKSNVSIAVEALYQRNMLDRCQDREDRRKIHLALTKQAAPVVEAVDRLQEKFWEDIFRGFSAEEIEIFHSLNRKIKENIQSAMDS</sequence>
<dbReference type="EMBL" id="DVON01000185">
    <property type="protein sequence ID" value="HIV13235.1"/>
    <property type="molecule type" value="Genomic_DNA"/>
</dbReference>
<dbReference type="PRINTS" id="PR00598">
    <property type="entry name" value="HTHMARR"/>
</dbReference>
<evidence type="ECO:0000313" key="3">
    <source>
        <dbReference type="Proteomes" id="UP000886723"/>
    </source>
</evidence>
<dbReference type="AlphaFoldDB" id="A0A9D1NWD0"/>
<comment type="caution">
    <text evidence="2">The sequence shown here is derived from an EMBL/GenBank/DDBJ whole genome shotgun (WGS) entry which is preliminary data.</text>
</comment>
<dbReference type="Pfam" id="PF12802">
    <property type="entry name" value="MarR_2"/>
    <property type="match status" value="1"/>
</dbReference>
<dbReference type="PROSITE" id="PS50995">
    <property type="entry name" value="HTH_MARR_2"/>
    <property type="match status" value="1"/>
</dbReference>
<dbReference type="InterPro" id="IPR036390">
    <property type="entry name" value="WH_DNA-bd_sf"/>
</dbReference>
<organism evidence="2 3">
    <name type="scientific">Candidatus Pullilachnospira stercoravium</name>
    <dbReference type="NCBI Taxonomy" id="2840913"/>
    <lineage>
        <taxon>Bacteria</taxon>
        <taxon>Bacillati</taxon>
        <taxon>Bacillota</taxon>
        <taxon>Clostridia</taxon>
        <taxon>Lachnospirales</taxon>
        <taxon>Lachnospiraceae</taxon>
        <taxon>Lachnospiraceae incertae sedis</taxon>
        <taxon>Candidatus Pullilachnospira</taxon>
    </lineage>
</organism>
<dbReference type="InterPro" id="IPR000835">
    <property type="entry name" value="HTH_MarR-typ"/>
</dbReference>
<accession>A0A9D1NWD0</accession>
<dbReference type="PANTHER" id="PTHR33164">
    <property type="entry name" value="TRANSCRIPTIONAL REGULATOR, MARR FAMILY"/>
    <property type="match status" value="1"/>
</dbReference>
<dbReference type="PANTHER" id="PTHR33164:SF43">
    <property type="entry name" value="HTH-TYPE TRANSCRIPTIONAL REPRESSOR YETL"/>
    <property type="match status" value="1"/>
</dbReference>
<reference evidence="2" key="1">
    <citation type="submission" date="2020-10" db="EMBL/GenBank/DDBJ databases">
        <authorList>
            <person name="Gilroy R."/>
        </authorList>
    </citation>
    <scope>NUCLEOTIDE SEQUENCE</scope>
    <source>
        <strain evidence="2">ChiBcec2-4451</strain>
    </source>
</reference>
<proteinExistence type="predicted"/>
<feature type="domain" description="HTH marR-type" evidence="1">
    <location>
        <begin position="4"/>
        <end position="137"/>
    </location>
</feature>
<dbReference type="Proteomes" id="UP000886723">
    <property type="component" value="Unassembled WGS sequence"/>
</dbReference>
<dbReference type="Gene3D" id="1.10.10.10">
    <property type="entry name" value="Winged helix-like DNA-binding domain superfamily/Winged helix DNA-binding domain"/>
    <property type="match status" value="1"/>
</dbReference>
<protein>
    <submittedName>
        <fullName evidence="2">MarR family transcriptional regulator</fullName>
    </submittedName>
</protein>
<dbReference type="InterPro" id="IPR036388">
    <property type="entry name" value="WH-like_DNA-bd_sf"/>
</dbReference>
<reference evidence="2" key="2">
    <citation type="journal article" date="2021" name="PeerJ">
        <title>Extensive microbial diversity within the chicken gut microbiome revealed by metagenomics and culture.</title>
        <authorList>
            <person name="Gilroy R."/>
            <person name="Ravi A."/>
            <person name="Getino M."/>
            <person name="Pursley I."/>
            <person name="Horton D.L."/>
            <person name="Alikhan N.F."/>
            <person name="Baker D."/>
            <person name="Gharbi K."/>
            <person name="Hall N."/>
            <person name="Watson M."/>
            <person name="Adriaenssens E.M."/>
            <person name="Foster-Nyarko E."/>
            <person name="Jarju S."/>
            <person name="Secka A."/>
            <person name="Antonio M."/>
            <person name="Oren A."/>
            <person name="Chaudhuri R.R."/>
            <person name="La Ragione R."/>
            <person name="Hildebrand F."/>
            <person name="Pallen M.J."/>
        </authorList>
    </citation>
    <scope>NUCLEOTIDE SEQUENCE</scope>
    <source>
        <strain evidence="2">ChiBcec2-4451</strain>
    </source>
</reference>
<dbReference type="GO" id="GO:0003700">
    <property type="term" value="F:DNA-binding transcription factor activity"/>
    <property type="evidence" value="ECO:0007669"/>
    <property type="project" value="InterPro"/>
</dbReference>
<dbReference type="SUPFAM" id="SSF46785">
    <property type="entry name" value="Winged helix' DNA-binding domain"/>
    <property type="match status" value="1"/>
</dbReference>
<name>A0A9D1NWD0_9FIRM</name>
<dbReference type="SMART" id="SM00347">
    <property type="entry name" value="HTH_MARR"/>
    <property type="match status" value="1"/>
</dbReference>
<dbReference type="InterPro" id="IPR039422">
    <property type="entry name" value="MarR/SlyA-like"/>
</dbReference>
<gene>
    <name evidence="2" type="ORF">IAA63_08885</name>
</gene>
<evidence type="ECO:0000313" key="2">
    <source>
        <dbReference type="EMBL" id="HIV13235.1"/>
    </source>
</evidence>
<evidence type="ECO:0000259" key="1">
    <source>
        <dbReference type="PROSITE" id="PS50995"/>
    </source>
</evidence>